<feature type="compositionally biased region" description="Low complexity" evidence="2">
    <location>
        <begin position="77"/>
        <end position="87"/>
    </location>
</feature>
<sequence length="1285" mass="135271">MLARAAAEAEVDKARALDDASREARRATARARQLEALDGERLGLRGAVDDLKREVAELRRDEAALAEERRRAREAIAGRGASTSSARPARRRGRAGHGASGCDVHRRSKALRAGLASLAGETWADEAAVAEVTGQLLEGDDALRSGARDARAEAWLDECSPGAAAAPPVLVAPAGSPLAGAYEASGATLGGFGVWREEAVPPGDGWVDDRGETDAAWQLERAAPPAKPADYEFPTPLELRLFEVDALQKAVAIGSLELRAIDAQLEDLATAGGARVDEAVVPALRKARAKKVAGRDAALARLSEHIFVSTVSTIAPDLDATRARYRALYGDLTRKDPAGFEAVHAALGALDAGAEKDKERQTLSLAAMREFFGPGRDAPKPRDPFDVRFSLGLLRDAVSAKPTYDAELLKIGAAVDAALGRSAVVVLLAPIKSLGRAFSKVHEKYGGRYDGLTDLLRGTLQCDGLDALEAAAKLLGASAALEVIRVKNRLHASFDADAASGGYRDVLTNVKVGHVVAEVQLNLEAFVEIKEGSGHAVYEAARVIHFFDPLLKRHAGTPTSLTARALPRCEDDDDRPVCVADRVACGQLQEVDLVGAGGACGAALARGLGDRFCRLKALHLERVDGLPRLDVLFSRAACAALRPSLEKLRVDGCAGDLGVVPAALADLPRLASLALLALSLSGPAPLDALSGLRRLEVLEMEACGLSGPLALGDEADFPKLARLSLRGNELDGPIPAALGSRRRFPKLAVLDLRRNALAGEPPAALLDDNALATLLLSDNRLEGPEPGLDDKGDRSRLSELSTERNAWAAAPERPFAAGVEAAAAAGLEPPAFTASGAGNADLDGDYYAAMRGGKPRAYAGPPPDALARPCDGEPWTLSVSNVYASGAYGITASDAAKLLSRATDAGAGTCAGASEIRATFAAPVHVRAVTVAPLDGWGATYLRNAALEVLDGDTWRAVARPSGGEERLAVDAVATDWRLAGSYLATSRLFFECDRTAGFRPEQVPSTAPCDDVAWELEVVDGEAGFGDDVGSLLVQDDTVGVATRGDYGAILARFEAPVRVSRVTVAALNRGSYGADETLADKLAGARLEVLLDDDETWETVAEVPDSGTWTKETTHHLEIDASGSVWRLRGKDVATSRFFFETNHKKGYKPAQILEGQPVDGQPWTLSVSNVYGSGSYGITSDDASKLLTEATNEGTGTYSGTSEICATFEEPVRVRGVTVAPLDGWGGSYLSNATLQVCLDDGESWLDLAKPSGAEETLEVDAVGSKFRLYGSYMATSRLVFA</sequence>
<keyword evidence="4" id="KW-1185">Reference proteome</keyword>
<evidence type="ECO:0000313" key="3">
    <source>
        <dbReference type="EMBL" id="KAK7254313.1"/>
    </source>
</evidence>
<dbReference type="PANTHER" id="PTHR48059:SF23">
    <property type="entry name" value="LEUCINE-RICH REPEAT-CONTAINING N-TERMINAL PLANT-TYPE DOMAIN-CONTAINING PROTEIN"/>
    <property type="match status" value="1"/>
</dbReference>
<accession>A0ABR1GEK7</accession>
<feature type="region of interest" description="Disordered" evidence="2">
    <location>
        <begin position="780"/>
        <end position="800"/>
    </location>
</feature>
<dbReference type="PANTHER" id="PTHR48059">
    <property type="entry name" value="POLYGALACTURONASE INHIBITOR 1"/>
    <property type="match status" value="1"/>
</dbReference>
<dbReference type="EMBL" id="JBBJCI010000031">
    <property type="protein sequence ID" value="KAK7254313.1"/>
    <property type="molecule type" value="Genomic_DNA"/>
</dbReference>
<proteinExistence type="predicted"/>
<dbReference type="SUPFAM" id="SSF52047">
    <property type="entry name" value="RNI-like"/>
    <property type="match status" value="1"/>
</dbReference>
<name>A0ABR1GEK7_AURAN</name>
<dbReference type="InterPro" id="IPR051848">
    <property type="entry name" value="PGIP"/>
</dbReference>
<feature type="compositionally biased region" description="Basic and acidic residues" evidence="2">
    <location>
        <begin position="10"/>
        <end position="27"/>
    </location>
</feature>
<comment type="subcellular location">
    <subcellularLocation>
        <location evidence="1">Cell envelope</location>
    </subcellularLocation>
</comment>
<dbReference type="InterPro" id="IPR032675">
    <property type="entry name" value="LRR_dom_sf"/>
</dbReference>
<dbReference type="Proteomes" id="UP001363151">
    <property type="component" value="Unassembled WGS sequence"/>
</dbReference>
<feature type="region of interest" description="Disordered" evidence="2">
    <location>
        <begin position="1"/>
        <end position="27"/>
    </location>
</feature>
<dbReference type="Gene3D" id="3.80.10.10">
    <property type="entry name" value="Ribonuclease Inhibitor"/>
    <property type="match status" value="1"/>
</dbReference>
<gene>
    <name evidence="3" type="primary">PRUNE2</name>
    <name evidence="3" type="ORF">SO694_00009363</name>
</gene>
<evidence type="ECO:0000313" key="4">
    <source>
        <dbReference type="Proteomes" id="UP001363151"/>
    </source>
</evidence>
<comment type="caution">
    <text evidence="3">The sequence shown here is derived from an EMBL/GenBank/DDBJ whole genome shotgun (WGS) entry which is preliminary data.</text>
</comment>
<evidence type="ECO:0000256" key="2">
    <source>
        <dbReference type="SAM" id="MobiDB-lite"/>
    </source>
</evidence>
<protein>
    <submittedName>
        <fullName evidence="3">Pyrophosphatase</fullName>
    </submittedName>
</protein>
<feature type="compositionally biased region" description="Basic and acidic residues" evidence="2">
    <location>
        <begin position="780"/>
        <end position="797"/>
    </location>
</feature>
<organism evidence="3 4">
    <name type="scientific">Aureococcus anophagefferens</name>
    <name type="common">Harmful bloom alga</name>
    <dbReference type="NCBI Taxonomy" id="44056"/>
    <lineage>
        <taxon>Eukaryota</taxon>
        <taxon>Sar</taxon>
        <taxon>Stramenopiles</taxon>
        <taxon>Ochrophyta</taxon>
        <taxon>Pelagophyceae</taxon>
        <taxon>Pelagomonadales</taxon>
        <taxon>Pelagomonadaceae</taxon>
        <taxon>Aureococcus</taxon>
    </lineage>
</organism>
<reference evidence="3 4" key="1">
    <citation type="submission" date="2024-03" db="EMBL/GenBank/DDBJ databases">
        <title>Aureococcus anophagefferens CCMP1851 and Kratosvirus quantuckense: Draft genome of a second virus-susceptible host strain in the model system.</title>
        <authorList>
            <person name="Chase E."/>
            <person name="Truchon A.R."/>
            <person name="Schepens W."/>
            <person name="Wilhelm S.W."/>
        </authorList>
    </citation>
    <scope>NUCLEOTIDE SEQUENCE [LARGE SCALE GENOMIC DNA]</scope>
    <source>
        <strain evidence="3 4">CCMP1851</strain>
    </source>
</reference>
<feature type="region of interest" description="Disordered" evidence="2">
    <location>
        <begin position="75"/>
        <end position="103"/>
    </location>
</feature>
<evidence type="ECO:0000256" key="1">
    <source>
        <dbReference type="ARBA" id="ARBA00004196"/>
    </source>
</evidence>